<dbReference type="GO" id="GO:0016151">
    <property type="term" value="F:nickel cation binding"/>
    <property type="evidence" value="ECO:0007669"/>
    <property type="project" value="InterPro"/>
</dbReference>
<dbReference type="CDD" id="cd00571">
    <property type="entry name" value="UreE"/>
    <property type="match status" value="1"/>
</dbReference>
<proteinExistence type="inferred from homology"/>
<evidence type="ECO:0000259" key="5">
    <source>
        <dbReference type="SMART" id="SM00988"/>
    </source>
</evidence>
<dbReference type="GO" id="GO:0065003">
    <property type="term" value="P:protein-containing complex assembly"/>
    <property type="evidence" value="ECO:0007669"/>
    <property type="project" value="InterPro"/>
</dbReference>
<gene>
    <name evidence="6" type="ORF">METZ01_LOCUS155529</name>
</gene>
<dbReference type="Pfam" id="PF05194">
    <property type="entry name" value="UreE_C"/>
    <property type="match status" value="1"/>
</dbReference>
<evidence type="ECO:0000256" key="2">
    <source>
        <dbReference type="ARBA" id="ARBA00022490"/>
    </source>
</evidence>
<accession>A0A382AM80</accession>
<dbReference type="SUPFAM" id="SSF69287">
    <property type="entry name" value="Urease metallochaperone UreE, N-terminal domain"/>
    <property type="match status" value="1"/>
</dbReference>
<dbReference type="Gene3D" id="2.60.260.20">
    <property type="entry name" value="Urease metallochaperone UreE, N-terminal domain"/>
    <property type="match status" value="1"/>
</dbReference>
<dbReference type="SMART" id="SM00988">
    <property type="entry name" value="UreE_N"/>
    <property type="match status" value="1"/>
</dbReference>
<dbReference type="GO" id="GO:0019627">
    <property type="term" value="P:urea metabolic process"/>
    <property type="evidence" value="ECO:0007669"/>
    <property type="project" value="InterPro"/>
</dbReference>
<dbReference type="Gene3D" id="3.30.70.790">
    <property type="entry name" value="UreE, C-terminal domain"/>
    <property type="match status" value="1"/>
</dbReference>
<comment type="subcellular location">
    <subcellularLocation>
        <location evidence="1">Cytoplasm</location>
    </subcellularLocation>
</comment>
<evidence type="ECO:0000256" key="4">
    <source>
        <dbReference type="ARBA" id="ARBA00023186"/>
    </source>
</evidence>
<evidence type="ECO:0000313" key="6">
    <source>
        <dbReference type="EMBL" id="SVB02675.1"/>
    </source>
</evidence>
<keyword evidence="2" id="KW-0963">Cytoplasm</keyword>
<dbReference type="AlphaFoldDB" id="A0A382AM80"/>
<protein>
    <recommendedName>
        <fullName evidence="5">UreE urease accessory N-terminal domain-containing protein</fullName>
    </recommendedName>
</protein>
<feature type="domain" description="UreE urease accessory N-terminal" evidence="5">
    <location>
        <begin position="3"/>
        <end position="68"/>
    </location>
</feature>
<keyword evidence="4" id="KW-0143">Chaperone</keyword>
<organism evidence="6">
    <name type="scientific">marine metagenome</name>
    <dbReference type="NCBI Taxonomy" id="408172"/>
    <lineage>
        <taxon>unclassified sequences</taxon>
        <taxon>metagenomes</taxon>
        <taxon>ecological metagenomes</taxon>
    </lineage>
</organism>
<dbReference type="GO" id="GO:0005737">
    <property type="term" value="C:cytoplasm"/>
    <property type="evidence" value="ECO:0007669"/>
    <property type="project" value="UniProtKB-SubCell"/>
</dbReference>
<dbReference type="Pfam" id="PF02814">
    <property type="entry name" value="UreE_N"/>
    <property type="match status" value="1"/>
</dbReference>
<evidence type="ECO:0000256" key="1">
    <source>
        <dbReference type="ARBA" id="ARBA00004496"/>
    </source>
</evidence>
<reference evidence="6" key="1">
    <citation type="submission" date="2018-05" db="EMBL/GenBank/DDBJ databases">
        <authorList>
            <person name="Lanie J.A."/>
            <person name="Ng W.-L."/>
            <person name="Kazmierczak K.M."/>
            <person name="Andrzejewski T.M."/>
            <person name="Davidsen T.M."/>
            <person name="Wayne K.J."/>
            <person name="Tettelin H."/>
            <person name="Glass J.I."/>
            <person name="Rusch D."/>
            <person name="Podicherti R."/>
            <person name="Tsui H.-C.T."/>
            <person name="Winkler M.E."/>
        </authorList>
    </citation>
    <scope>NUCLEOTIDE SEQUENCE</scope>
</reference>
<dbReference type="GO" id="GO:0006457">
    <property type="term" value="P:protein folding"/>
    <property type="evidence" value="ECO:0007669"/>
    <property type="project" value="InterPro"/>
</dbReference>
<keyword evidence="3" id="KW-0533">Nickel</keyword>
<dbReference type="EMBL" id="UINC01026006">
    <property type="protein sequence ID" value="SVB02675.1"/>
    <property type="molecule type" value="Genomic_DNA"/>
</dbReference>
<dbReference type="SUPFAM" id="SSF69737">
    <property type="entry name" value="Urease metallochaperone UreE, C-terminal domain"/>
    <property type="match status" value="1"/>
</dbReference>
<dbReference type="InterPro" id="IPR012406">
    <property type="entry name" value="UreE"/>
</dbReference>
<dbReference type="HAMAP" id="MF_00822">
    <property type="entry name" value="UreE"/>
    <property type="match status" value="1"/>
</dbReference>
<sequence>MRRAIAHARHGDWPASKAIDSVTLDFDARHRRRYRFQTDGGTEVLLDLRSAVSIADGDGLQLEDNYWLYVQAGDEALTEITASNSGHLARVAWHLGNRHLPAAISADRILIRPDHVIESMVIGLHAKIRPVTEPFQPEHGAYHEHPHSSSSVAS</sequence>
<name>A0A382AM80_9ZZZZ</name>
<dbReference type="InterPro" id="IPR036118">
    <property type="entry name" value="UreE_N_sf"/>
</dbReference>
<evidence type="ECO:0000256" key="3">
    <source>
        <dbReference type="ARBA" id="ARBA00022596"/>
    </source>
</evidence>
<dbReference type="InterPro" id="IPR004029">
    <property type="entry name" value="UreE_N"/>
</dbReference>
<dbReference type="InterPro" id="IPR007864">
    <property type="entry name" value="UreE_C_dom"/>
</dbReference>
<dbReference type="PIRSF" id="PIRSF036402">
    <property type="entry name" value="Ureas_acces_UreE"/>
    <property type="match status" value="1"/>
</dbReference>